<dbReference type="InterPro" id="IPR011551">
    <property type="entry name" value="NTP_PyrPHydrolase_MazG"/>
</dbReference>
<dbReference type="GO" id="GO:0046061">
    <property type="term" value="P:dATP catabolic process"/>
    <property type="evidence" value="ECO:0007669"/>
    <property type="project" value="TreeGrafter"/>
</dbReference>
<keyword evidence="2" id="KW-0489">Methyltransferase</keyword>
<dbReference type="GO" id="GO:0046047">
    <property type="term" value="P:TTP catabolic process"/>
    <property type="evidence" value="ECO:0007669"/>
    <property type="project" value="TreeGrafter"/>
</dbReference>
<dbReference type="Pfam" id="PF03819">
    <property type="entry name" value="MazG"/>
    <property type="match status" value="1"/>
</dbReference>
<dbReference type="GO" id="GO:0047429">
    <property type="term" value="F:nucleoside triphosphate diphosphatase activity"/>
    <property type="evidence" value="ECO:0007669"/>
    <property type="project" value="TreeGrafter"/>
</dbReference>
<evidence type="ECO:0000313" key="2">
    <source>
        <dbReference type="EMBL" id="RZT02237.1"/>
    </source>
</evidence>
<keyword evidence="3" id="KW-1185">Reference proteome</keyword>
<comment type="caution">
    <text evidence="2">The sequence shown here is derived from an EMBL/GenBank/DDBJ whole genome shotgun (WGS) entry which is preliminary data.</text>
</comment>
<protein>
    <submittedName>
        <fullName evidence="2">Tetrapyrrole methylase family protein/MazG family protein</fullName>
    </submittedName>
</protein>
<proteinExistence type="predicted"/>
<evidence type="ECO:0000259" key="1">
    <source>
        <dbReference type="Pfam" id="PF03819"/>
    </source>
</evidence>
<dbReference type="GO" id="GO:0046052">
    <property type="term" value="P:UTP catabolic process"/>
    <property type="evidence" value="ECO:0007669"/>
    <property type="project" value="TreeGrafter"/>
</dbReference>
<accession>A0A4V2F855</accession>
<dbReference type="Gene3D" id="1.10.287.1080">
    <property type="entry name" value="MazG-like"/>
    <property type="match status" value="2"/>
</dbReference>
<dbReference type="RefSeq" id="WP_165388776.1">
    <property type="nucleotide sequence ID" value="NZ_SGXF01000001.1"/>
</dbReference>
<dbReference type="CDD" id="cd11528">
    <property type="entry name" value="NTP-PPase_MazG_Nterm"/>
    <property type="match status" value="1"/>
</dbReference>
<dbReference type="GO" id="GO:0046076">
    <property type="term" value="P:dTTP catabolic process"/>
    <property type="evidence" value="ECO:0007669"/>
    <property type="project" value="TreeGrafter"/>
</dbReference>
<keyword evidence="2" id="KW-0808">Transferase</keyword>
<dbReference type="AlphaFoldDB" id="A0A4V2F855"/>
<dbReference type="PANTHER" id="PTHR30522:SF0">
    <property type="entry name" value="NUCLEOSIDE TRIPHOSPHATE PYROPHOSPHOHYDROLASE"/>
    <property type="match status" value="1"/>
</dbReference>
<sequence>MEKYRYEDFLRIVARLRAEDGCPWDRAQTHGSLKTCLVEECYEVLEGIRLLEEDGEGDNLCEELGDLLLQVVLHARIAQEEGLFAMEDVVQGISEKMIRRHPHVFGGDGQLVQAWEDIKEQEKNGKEIPARIQDQVPRAFPALLRAQKILKKYGYGRQENPFEQMERTLEGLRGLYEEEKTVPAGKEALEQAAGNMLLAAAFLCNALGVQAESALMQAAEAFSGDLPAAEFDK</sequence>
<evidence type="ECO:0000313" key="3">
    <source>
        <dbReference type="Proteomes" id="UP000292927"/>
    </source>
</evidence>
<dbReference type="GO" id="GO:0046081">
    <property type="term" value="P:dUTP catabolic process"/>
    <property type="evidence" value="ECO:0007669"/>
    <property type="project" value="TreeGrafter"/>
</dbReference>
<dbReference type="InterPro" id="IPR048015">
    <property type="entry name" value="NTP-PPase_MazG-like_N"/>
</dbReference>
<dbReference type="InterPro" id="IPR004518">
    <property type="entry name" value="MazG-like_dom"/>
</dbReference>
<dbReference type="SUPFAM" id="SSF101386">
    <property type="entry name" value="all-alpha NTP pyrophosphatases"/>
    <property type="match status" value="1"/>
</dbReference>
<dbReference type="EMBL" id="SGXF01000001">
    <property type="protein sequence ID" value="RZT02237.1"/>
    <property type="molecule type" value="Genomic_DNA"/>
</dbReference>
<dbReference type="Proteomes" id="UP000292927">
    <property type="component" value="Unassembled WGS sequence"/>
</dbReference>
<dbReference type="GO" id="GO:0032259">
    <property type="term" value="P:methylation"/>
    <property type="evidence" value="ECO:0007669"/>
    <property type="project" value="UniProtKB-KW"/>
</dbReference>
<dbReference type="GO" id="GO:0006203">
    <property type="term" value="P:dGTP catabolic process"/>
    <property type="evidence" value="ECO:0007669"/>
    <property type="project" value="TreeGrafter"/>
</dbReference>
<feature type="domain" description="NTP pyrophosphohydrolase MazG-like" evidence="1">
    <location>
        <begin position="28"/>
        <end position="105"/>
    </location>
</feature>
<reference evidence="2 3" key="1">
    <citation type="submission" date="2019-02" db="EMBL/GenBank/DDBJ databases">
        <title>Genomic Encyclopedia of Type Strains, Phase IV (KMG-IV): sequencing the most valuable type-strain genomes for metagenomic binning, comparative biology and taxonomic classification.</title>
        <authorList>
            <person name="Goeker M."/>
        </authorList>
    </citation>
    <scope>NUCLEOTIDE SEQUENCE [LARGE SCALE GENOMIC DNA]</scope>
    <source>
        <strain evidence="2 3">DSM 29486</strain>
    </source>
</reference>
<organism evidence="2 3">
    <name type="scientific">Cuneatibacter caecimuris</name>
    <dbReference type="NCBI Taxonomy" id="1796618"/>
    <lineage>
        <taxon>Bacteria</taxon>
        <taxon>Bacillati</taxon>
        <taxon>Bacillota</taxon>
        <taxon>Clostridia</taxon>
        <taxon>Lachnospirales</taxon>
        <taxon>Lachnospiraceae</taxon>
        <taxon>Cuneatibacter</taxon>
    </lineage>
</organism>
<dbReference type="GO" id="GO:0008168">
    <property type="term" value="F:methyltransferase activity"/>
    <property type="evidence" value="ECO:0007669"/>
    <property type="project" value="UniProtKB-KW"/>
</dbReference>
<dbReference type="PANTHER" id="PTHR30522">
    <property type="entry name" value="NUCLEOSIDE TRIPHOSPHATE PYROPHOSPHOHYDROLASE"/>
    <property type="match status" value="1"/>
</dbReference>
<dbReference type="NCBIfam" id="TIGR00444">
    <property type="entry name" value="mazG"/>
    <property type="match status" value="1"/>
</dbReference>
<dbReference type="FunFam" id="1.10.287.1080:FF:000001">
    <property type="entry name" value="Nucleoside triphosphate pyrophosphohydrolase"/>
    <property type="match status" value="1"/>
</dbReference>
<gene>
    <name evidence="2" type="ORF">EV209_0346</name>
</gene>
<name>A0A4V2F855_9FIRM</name>
<dbReference type="GO" id="GO:0006950">
    <property type="term" value="P:response to stress"/>
    <property type="evidence" value="ECO:0007669"/>
    <property type="project" value="UniProtKB-ARBA"/>
</dbReference>